<gene>
    <name evidence="3" type="ORF">L484_022688</name>
</gene>
<keyword evidence="3" id="KW-0067">ATP-binding</keyword>
<keyword evidence="4" id="KW-1185">Reference proteome</keyword>
<keyword evidence="3" id="KW-0547">Nucleotide-binding</keyword>
<dbReference type="STRING" id="981085.W9QXY4"/>
<proteinExistence type="predicted"/>
<dbReference type="Gene3D" id="1.10.10.10">
    <property type="entry name" value="Winged helix-like DNA-binding domain superfamily/Winged helix DNA-binding domain"/>
    <property type="match status" value="1"/>
</dbReference>
<evidence type="ECO:0000259" key="2">
    <source>
        <dbReference type="SMART" id="SM00956"/>
    </source>
</evidence>
<dbReference type="Pfam" id="PF09382">
    <property type="entry name" value="RQC"/>
    <property type="match status" value="1"/>
</dbReference>
<accession>W9QXY4</accession>
<feature type="transmembrane region" description="Helical" evidence="1">
    <location>
        <begin position="141"/>
        <end position="165"/>
    </location>
</feature>
<keyword evidence="1" id="KW-0472">Membrane</keyword>
<dbReference type="InterPro" id="IPR036390">
    <property type="entry name" value="WH_DNA-bd_sf"/>
</dbReference>
<keyword evidence="1" id="KW-0812">Transmembrane</keyword>
<keyword evidence="1" id="KW-1133">Transmembrane helix</keyword>
<dbReference type="InterPro" id="IPR036388">
    <property type="entry name" value="WH-like_DNA-bd_sf"/>
</dbReference>
<name>W9QXY4_9ROSA</name>
<dbReference type="GO" id="GO:0043138">
    <property type="term" value="F:3'-5' DNA helicase activity"/>
    <property type="evidence" value="ECO:0007669"/>
    <property type="project" value="InterPro"/>
</dbReference>
<evidence type="ECO:0000313" key="3">
    <source>
        <dbReference type="EMBL" id="EXB57581.1"/>
    </source>
</evidence>
<evidence type="ECO:0000313" key="4">
    <source>
        <dbReference type="Proteomes" id="UP000030645"/>
    </source>
</evidence>
<evidence type="ECO:0000256" key="1">
    <source>
        <dbReference type="SAM" id="Phobius"/>
    </source>
</evidence>
<dbReference type="GO" id="GO:0006260">
    <property type="term" value="P:DNA replication"/>
    <property type="evidence" value="ECO:0007669"/>
    <property type="project" value="InterPro"/>
</dbReference>
<dbReference type="eggNOG" id="KOG0351">
    <property type="taxonomic scope" value="Eukaryota"/>
</dbReference>
<dbReference type="AlphaFoldDB" id="W9QXY4"/>
<dbReference type="SUPFAM" id="SSF46785">
    <property type="entry name" value="Winged helix' DNA-binding domain"/>
    <property type="match status" value="1"/>
</dbReference>
<dbReference type="GO" id="GO:0006281">
    <property type="term" value="P:DNA repair"/>
    <property type="evidence" value="ECO:0007669"/>
    <property type="project" value="InterPro"/>
</dbReference>
<reference evidence="4" key="1">
    <citation type="submission" date="2013-01" db="EMBL/GenBank/DDBJ databases">
        <title>Draft Genome Sequence of a Mulberry Tree, Morus notabilis C.K. Schneid.</title>
        <authorList>
            <person name="He N."/>
            <person name="Zhao S."/>
        </authorList>
    </citation>
    <scope>NUCLEOTIDE SEQUENCE</scope>
</reference>
<dbReference type="InterPro" id="IPR018982">
    <property type="entry name" value="RQC_domain"/>
</dbReference>
<keyword evidence="3" id="KW-0378">Hydrolase</keyword>
<dbReference type="EMBL" id="KE344347">
    <property type="protein sequence ID" value="EXB57581.1"/>
    <property type="molecule type" value="Genomic_DNA"/>
</dbReference>
<dbReference type="SMART" id="SM00956">
    <property type="entry name" value="RQC"/>
    <property type="match status" value="1"/>
</dbReference>
<dbReference type="Proteomes" id="UP000030645">
    <property type="component" value="Unassembled WGS sequence"/>
</dbReference>
<organism evidence="3 4">
    <name type="scientific">Morus notabilis</name>
    <dbReference type="NCBI Taxonomy" id="981085"/>
    <lineage>
        <taxon>Eukaryota</taxon>
        <taxon>Viridiplantae</taxon>
        <taxon>Streptophyta</taxon>
        <taxon>Embryophyta</taxon>
        <taxon>Tracheophyta</taxon>
        <taxon>Spermatophyta</taxon>
        <taxon>Magnoliopsida</taxon>
        <taxon>eudicotyledons</taxon>
        <taxon>Gunneridae</taxon>
        <taxon>Pentapetalae</taxon>
        <taxon>rosids</taxon>
        <taxon>fabids</taxon>
        <taxon>Rosales</taxon>
        <taxon>Moraceae</taxon>
        <taxon>Moreae</taxon>
        <taxon>Morus</taxon>
    </lineage>
</organism>
<keyword evidence="3" id="KW-0347">Helicase</keyword>
<dbReference type="FunFam" id="1.10.10.10:FF:000513">
    <property type="entry name" value="ATP-dependent DNA helicase"/>
    <property type="match status" value="1"/>
</dbReference>
<feature type="domain" description="RQC" evidence="2">
    <location>
        <begin position="1"/>
        <end position="104"/>
    </location>
</feature>
<protein>
    <submittedName>
        <fullName evidence="3">Werner syndrome ATP-dependent helicase-like protein</fullName>
    </submittedName>
</protein>
<sequence length="167" mass="18485">MSKEAFLLMACMLSCRSRWGLNMHVDILRGSRSKKVLDAQFDRLPLHGLGKHYSANWWKALAYQLISSGYLTETVSDVYKTISVSPKGEQFLSSATPNYQPPLVLSVTSEMLDDEVNSSVGGDVGEIKGVATLESEGFSEVSIICLVLEFVSFSSLLVIYLVIFLHK</sequence>